<evidence type="ECO:0000313" key="1">
    <source>
        <dbReference type="EMBL" id="MDR6239975.1"/>
    </source>
</evidence>
<name>A0AAE3XNY4_9BACT</name>
<gene>
    <name evidence="1" type="ORF">HNQ88_003023</name>
</gene>
<accession>A0AAE3XNY4</accession>
<keyword evidence="2" id="KW-1185">Reference proteome</keyword>
<protein>
    <submittedName>
        <fullName evidence="1">Uncharacterized protein</fullName>
    </submittedName>
</protein>
<sequence length="56" mass="6337">MKLPKFDFSKSKETLSNEDCLKLINKHLSNEALNILADKCQIPGIEKKLLPLAKLL</sequence>
<dbReference type="AlphaFoldDB" id="A0AAE3XNY4"/>
<organism evidence="1 2">
    <name type="scientific">Aureibacter tunicatorum</name>
    <dbReference type="NCBI Taxonomy" id="866807"/>
    <lineage>
        <taxon>Bacteria</taxon>
        <taxon>Pseudomonadati</taxon>
        <taxon>Bacteroidota</taxon>
        <taxon>Cytophagia</taxon>
        <taxon>Cytophagales</taxon>
        <taxon>Persicobacteraceae</taxon>
        <taxon>Aureibacter</taxon>
    </lineage>
</organism>
<reference evidence="1" key="1">
    <citation type="submission" date="2023-07" db="EMBL/GenBank/DDBJ databases">
        <title>Genomic Encyclopedia of Type Strains, Phase IV (KMG-IV): sequencing the most valuable type-strain genomes for metagenomic binning, comparative biology and taxonomic classification.</title>
        <authorList>
            <person name="Goeker M."/>
        </authorList>
    </citation>
    <scope>NUCLEOTIDE SEQUENCE</scope>
    <source>
        <strain evidence="1">DSM 26174</strain>
    </source>
</reference>
<dbReference type="Proteomes" id="UP001185092">
    <property type="component" value="Unassembled WGS sequence"/>
</dbReference>
<proteinExistence type="predicted"/>
<dbReference type="RefSeq" id="WP_309939788.1">
    <property type="nucleotide sequence ID" value="NZ_AP025305.1"/>
</dbReference>
<comment type="caution">
    <text evidence="1">The sequence shown here is derived from an EMBL/GenBank/DDBJ whole genome shotgun (WGS) entry which is preliminary data.</text>
</comment>
<evidence type="ECO:0000313" key="2">
    <source>
        <dbReference type="Proteomes" id="UP001185092"/>
    </source>
</evidence>
<dbReference type="EMBL" id="JAVDQD010000003">
    <property type="protein sequence ID" value="MDR6239975.1"/>
    <property type="molecule type" value="Genomic_DNA"/>
</dbReference>